<protein>
    <submittedName>
        <fullName evidence="1">Probable lipoprotein Cj1090c</fullName>
    </submittedName>
</protein>
<dbReference type="EMBL" id="FPHB01000011">
    <property type="protein sequence ID" value="SFV50636.1"/>
    <property type="molecule type" value="Genomic_DNA"/>
</dbReference>
<dbReference type="AlphaFoldDB" id="A0A1W1BAR5"/>
<dbReference type="InterPro" id="IPR007485">
    <property type="entry name" value="LPS_assembly_LptE"/>
</dbReference>
<dbReference type="PROSITE" id="PS51257">
    <property type="entry name" value="PROKAR_LIPOPROTEIN"/>
    <property type="match status" value="1"/>
</dbReference>
<dbReference type="GO" id="GO:0019867">
    <property type="term" value="C:outer membrane"/>
    <property type="evidence" value="ECO:0007669"/>
    <property type="project" value="InterPro"/>
</dbReference>
<proteinExistence type="predicted"/>
<accession>A0A1W1BAR5</accession>
<reference evidence="1" key="1">
    <citation type="submission" date="2016-10" db="EMBL/GenBank/DDBJ databases">
        <authorList>
            <person name="de Groot N.N."/>
        </authorList>
    </citation>
    <scope>NUCLEOTIDE SEQUENCE</scope>
</reference>
<organism evidence="1">
    <name type="scientific">hydrothermal vent metagenome</name>
    <dbReference type="NCBI Taxonomy" id="652676"/>
    <lineage>
        <taxon>unclassified sequences</taxon>
        <taxon>metagenomes</taxon>
        <taxon>ecological metagenomes</taxon>
    </lineage>
</organism>
<evidence type="ECO:0000313" key="1">
    <source>
        <dbReference type="EMBL" id="SFV50636.1"/>
    </source>
</evidence>
<dbReference type="Pfam" id="PF04390">
    <property type="entry name" value="LptE"/>
    <property type="match status" value="1"/>
</dbReference>
<dbReference type="GO" id="GO:0043165">
    <property type="term" value="P:Gram-negative-bacterium-type cell outer membrane assembly"/>
    <property type="evidence" value="ECO:0007669"/>
    <property type="project" value="InterPro"/>
</dbReference>
<keyword evidence="1" id="KW-0449">Lipoprotein</keyword>
<name>A0A1W1BAR5_9ZZZZ</name>
<gene>
    <name evidence="1" type="ORF">MNB_SM-7-1139</name>
</gene>
<sequence>MMQKVTIVFLVLLFASCGYKPSARYARDMIGDKVSTSVSISKEDPENSVLVKDAVDTALIDLFHTSLSDRAYSDTHLDISLSKPSYTPIQYDENGFVIAYRMRVTLYIKCYHDGEIKNYSAQGYYDFAVEPNAVVTDQQRFEAIRNAAQKAIVAFVAQISSEGARRP</sequence>